<name>A0ABW2CCK9_9ACTN</name>
<dbReference type="PANTHER" id="PTHR43685">
    <property type="entry name" value="GLYCOSYLTRANSFERASE"/>
    <property type="match status" value="1"/>
</dbReference>
<proteinExistence type="predicted"/>
<dbReference type="Proteomes" id="UP001596380">
    <property type="component" value="Unassembled WGS sequence"/>
</dbReference>
<protein>
    <submittedName>
        <fullName evidence="3">Glycosyltransferase family 2 protein</fullName>
        <ecNumber evidence="3">2.4.-.-</ecNumber>
    </submittedName>
</protein>
<dbReference type="EMBL" id="JBHSXS010000001">
    <property type="protein sequence ID" value="MFC6878346.1"/>
    <property type="molecule type" value="Genomic_DNA"/>
</dbReference>
<dbReference type="SUPFAM" id="SSF53448">
    <property type="entry name" value="Nucleotide-diphospho-sugar transferases"/>
    <property type="match status" value="1"/>
</dbReference>
<keyword evidence="3" id="KW-0328">Glycosyltransferase</keyword>
<dbReference type="CDD" id="cd00761">
    <property type="entry name" value="Glyco_tranf_GTA_type"/>
    <property type="match status" value="1"/>
</dbReference>
<evidence type="ECO:0000313" key="3">
    <source>
        <dbReference type="EMBL" id="MFC6878346.1"/>
    </source>
</evidence>
<dbReference type="GO" id="GO:0016757">
    <property type="term" value="F:glycosyltransferase activity"/>
    <property type="evidence" value="ECO:0007669"/>
    <property type="project" value="UniProtKB-KW"/>
</dbReference>
<dbReference type="Pfam" id="PF00535">
    <property type="entry name" value="Glycos_transf_2"/>
    <property type="match status" value="1"/>
</dbReference>
<evidence type="ECO:0000313" key="4">
    <source>
        <dbReference type="Proteomes" id="UP001596380"/>
    </source>
</evidence>
<dbReference type="EC" id="2.4.-.-" evidence="3"/>
<sequence length="342" mass="34959">MSPAPSSGPRVAVVVATVGRPRLLDRLLLSLAGQTLPPADVVVVDRDPGPGTRVVVAERAALLPVRRLALPAGTRPGLSAARNAGLAALDLAATSASASAGAALAARDGADEPSGTSGTGGTAVIERDGPGIVVFADDDIWYQPDAFARAARAIGAGPDVVAGRLLASGRRPATAPIEDEPGPLDARTVWTHAPTGTCFFRAAFLAEVGGFDESLGIGCAAPWQSGAGPDLLLRGLRAGRELASDPDVRAYGHNPEDRGASDRGHRAKARHAARGAGRVHRRHCGAYACARAVVRPLAAVAVHTACGRWPMALRSLHVAVGRAEGMSGLLLPAPRPVPPQHL</sequence>
<dbReference type="Gene3D" id="3.90.550.10">
    <property type="entry name" value="Spore Coat Polysaccharide Biosynthesis Protein SpsA, Chain A"/>
    <property type="match status" value="1"/>
</dbReference>
<dbReference type="RefSeq" id="WP_160820027.1">
    <property type="nucleotide sequence ID" value="NZ_JBHSXE010000001.1"/>
</dbReference>
<feature type="region of interest" description="Disordered" evidence="1">
    <location>
        <begin position="246"/>
        <end position="276"/>
    </location>
</feature>
<feature type="compositionally biased region" description="Basic and acidic residues" evidence="1">
    <location>
        <begin position="246"/>
        <end position="264"/>
    </location>
</feature>
<keyword evidence="4" id="KW-1185">Reference proteome</keyword>
<reference evidence="4" key="1">
    <citation type="journal article" date="2019" name="Int. J. Syst. Evol. Microbiol.">
        <title>The Global Catalogue of Microorganisms (GCM) 10K type strain sequencing project: providing services to taxonomists for standard genome sequencing and annotation.</title>
        <authorList>
            <consortium name="The Broad Institute Genomics Platform"/>
            <consortium name="The Broad Institute Genome Sequencing Center for Infectious Disease"/>
            <person name="Wu L."/>
            <person name="Ma J."/>
        </authorList>
    </citation>
    <scope>NUCLEOTIDE SEQUENCE [LARGE SCALE GENOMIC DNA]</scope>
    <source>
        <strain evidence="4">JCM 3369</strain>
    </source>
</reference>
<dbReference type="InterPro" id="IPR029044">
    <property type="entry name" value="Nucleotide-diphossugar_trans"/>
</dbReference>
<dbReference type="PANTHER" id="PTHR43685:SF3">
    <property type="entry name" value="SLR2126 PROTEIN"/>
    <property type="match status" value="1"/>
</dbReference>
<evidence type="ECO:0000259" key="2">
    <source>
        <dbReference type="Pfam" id="PF00535"/>
    </source>
</evidence>
<dbReference type="InterPro" id="IPR001173">
    <property type="entry name" value="Glyco_trans_2-like"/>
</dbReference>
<gene>
    <name evidence="3" type="ORF">ACFQKB_01060</name>
</gene>
<evidence type="ECO:0000256" key="1">
    <source>
        <dbReference type="SAM" id="MobiDB-lite"/>
    </source>
</evidence>
<keyword evidence="3" id="KW-0808">Transferase</keyword>
<organism evidence="3 4">
    <name type="scientific">Actinomadura yumaensis</name>
    <dbReference type="NCBI Taxonomy" id="111807"/>
    <lineage>
        <taxon>Bacteria</taxon>
        <taxon>Bacillati</taxon>
        <taxon>Actinomycetota</taxon>
        <taxon>Actinomycetes</taxon>
        <taxon>Streptosporangiales</taxon>
        <taxon>Thermomonosporaceae</taxon>
        <taxon>Actinomadura</taxon>
    </lineage>
</organism>
<feature type="domain" description="Glycosyltransferase 2-like" evidence="2">
    <location>
        <begin position="13"/>
        <end position="88"/>
    </location>
</feature>
<comment type="caution">
    <text evidence="3">The sequence shown here is derived from an EMBL/GenBank/DDBJ whole genome shotgun (WGS) entry which is preliminary data.</text>
</comment>
<feature type="compositionally biased region" description="Basic residues" evidence="1">
    <location>
        <begin position="265"/>
        <end position="276"/>
    </location>
</feature>
<accession>A0ABW2CCK9</accession>
<dbReference type="InterPro" id="IPR050834">
    <property type="entry name" value="Glycosyltransf_2"/>
</dbReference>